<evidence type="ECO:0000313" key="8">
    <source>
        <dbReference type="Proteomes" id="UP001189663"/>
    </source>
</evidence>
<feature type="transmembrane region" description="Helical" evidence="6">
    <location>
        <begin position="6"/>
        <end position="26"/>
    </location>
</feature>
<keyword evidence="5 6" id="KW-0472">Membrane</keyword>
<dbReference type="AlphaFoldDB" id="A0ABC8QAN0"/>
<reference evidence="7 8" key="1">
    <citation type="submission" date="2023-07" db="EMBL/GenBank/DDBJ databases">
        <authorList>
            <person name="Peeters C."/>
        </authorList>
    </citation>
    <scope>NUCLEOTIDE SEQUENCE [LARGE SCALE GENOMIC DNA]</scope>
    <source>
        <strain evidence="7 8">LMG 18096</strain>
    </source>
</reference>
<name>A0ABC8QAN0_9RALS</name>
<feature type="transmembrane region" description="Helical" evidence="6">
    <location>
        <begin position="396"/>
        <end position="414"/>
    </location>
</feature>
<evidence type="ECO:0000256" key="1">
    <source>
        <dbReference type="ARBA" id="ARBA00004651"/>
    </source>
</evidence>
<dbReference type="PANTHER" id="PTHR30250">
    <property type="entry name" value="PST FAMILY PREDICTED COLANIC ACID TRANSPORTER"/>
    <property type="match status" value="1"/>
</dbReference>
<keyword evidence="4 6" id="KW-1133">Transmembrane helix</keyword>
<feature type="transmembrane region" description="Helical" evidence="6">
    <location>
        <begin position="458"/>
        <end position="475"/>
    </location>
</feature>
<evidence type="ECO:0000313" key="7">
    <source>
        <dbReference type="EMBL" id="CAJ0787556.1"/>
    </source>
</evidence>
<dbReference type="RefSeq" id="WP_112185587.1">
    <property type="nucleotide sequence ID" value="NZ_CATZAT010000003.1"/>
</dbReference>
<feature type="transmembrane region" description="Helical" evidence="6">
    <location>
        <begin position="110"/>
        <end position="134"/>
    </location>
</feature>
<evidence type="ECO:0000256" key="3">
    <source>
        <dbReference type="ARBA" id="ARBA00022692"/>
    </source>
</evidence>
<feature type="transmembrane region" description="Helical" evidence="6">
    <location>
        <begin position="426"/>
        <end position="446"/>
    </location>
</feature>
<dbReference type="PANTHER" id="PTHR30250:SF11">
    <property type="entry name" value="O-ANTIGEN TRANSPORTER-RELATED"/>
    <property type="match status" value="1"/>
</dbReference>
<evidence type="ECO:0000256" key="6">
    <source>
        <dbReference type="SAM" id="Phobius"/>
    </source>
</evidence>
<comment type="caution">
    <text evidence="7">The sequence shown here is derived from an EMBL/GenBank/DDBJ whole genome shotgun (WGS) entry which is preliminary data.</text>
</comment>
<dbReference type="EMBL" id="CATZAT010000003">
    <property type="protein sequence ID" value="CAJ0787556.1"/>
    <property type="molecule type" value="Genomic_DNA"/>
</dbReference>
<feature type="transmembrane region" description="Helical" evidence="6">
    <location>
        <begin position="336"/>
        <end position="358"/>
    </location>
</feature>
<feature type="transmembrane region" description="Helical" evidence="6">
    <location>
        <begin position="260"/>
        <end position="281"/>
    </location>
</feature>
<feature type="transmembrane region" description="Helical" evidence="6">
    <location>
        <begin position="293"/>
        <end position="316"/>
    </location>
</feature>
<proteinExistence type="predicted"/>
<gene>
    <name evidence="7" type="primary">wzxE</name>
    <name evidence="7" type="ORF">LMG18096_01982</name>
</gene>
<dbReference type="InterPro" id="IPR050833">
    <property type="entry name" value="Poly_Biosynth_Transport"/>
</dbReference>
<keyword evidence="3 6" id="KW-0812">Transmembrane</keyword>
<accession>A0ABC8QAN0</accession>
<feature type="transmembrane region" description="Helical" evidence="6">
    <location>
        <begin position="84"/>
        <end position="104"/>
    </location>
</feature>
<evidence type="ECO:0000256" key="5">
    <source>
        <dbReference type="ARBA" id="ARBA00023136"/>
    </source>
</evidence>
<feature type="transmembrane region" description="Helical" evidence="6">
    <location>
        <begin position="146"/>
        <end position="168"/>
    </location>
</feature>
<dbReference type="GO" id="GO:0005886">
    <property type="term" value="C:plasma membrane"/>
    <property type="evidence" value="ECO:0007669"/>
    <property type="project" value="UniProtKB-SubCell"/>
</dbReference>
<evidence type="ECO:0000256" key="2">
    <source>
        <dbReference type="ARBA" id="ARBA00022475"/>
    </source>
</evidence>
<feature type="transmembrane region" description="Helical" evidence="6">
    <location>
        <begin position="174"/>
        <end position="193"/>
    </location>
</feature>
<organism evidence="7 8">
    <name type="scientific">Ralstonia holmesii</name>
    <dbReference type="NCBI Taxonomy" id="3058602"/>
    <lineage>
        <taxon>Bacteria</taxon>
        <taxon>Pseudomonadati</taxon>
        <taxon>Pseudomonadota</taxon>
        <taxon>Betaproteobacteria</taxon>
        <taxon>Burkholderiales</taxon>
        <taxon>Burkholderiaceae</taxon>
        <taxon>Ralstonia</taxon>
    </lineage>
</organism>
<comment type="subcellular location">
    <subcellularLocation>
        <location evidence="1">Cell membrane</location>
        <topology evidence="1">Multi-pass membrane protein</topology>
    </subcellularLocation>
</comment>
<sequence>MLQIFKALLITGLGTITSLGLGALALKIMAVQTGPAGVAVFSMLRQVQQTATIIGSWGGQTAYTQSLSRSTSGYPIRFWTLARLAIVGCFLTALLLSVVCLFGAQSLLPGIHWAAAHLTITIGAAVAGILFFFFMGVQASGGRHGGIAGTQIAAAGTLLAIVACGYFAPTEWRTLVNALALCMSLLVGAAYAWQSARRRGLLPCRNPATPPLDWAVAREFLQVGASSLISAALATGSGLLIRRMLIQRLGLDSAGIFDAAWTVCMMYVLTLLSALSNVYLPKLAACNTIEEECNLLQAVLKLVLAAFVPMVCVMIAARGLVIELLYSPAFSDAASIIRWMLAADLLKVAGFIFAMPLIARGHSRLFLASELLWYGLFWIGIWVVRDTGHALPEHIGIAYLVSYAGYCLFVAMYVPRLRSYGPHLRASHLLCLCAAIPIALTIVLNWHTTAHIDWMRNTLSVLPALAFSAAALRPWRLISLKNRS</sequence>
<keyword evidence="8" id="KW-1185">Reference proteome</keyword>
<dbReference type="Proteomes" id="UP001189663">
    <property type="component" value="Unassembled WGS sequence"/>
</dbReference>
<evidence type="ECO:0000256" key="4">
    <source>
        <dbReference type="ARBA" id="ARBA00022989"/>
    </source>
</evidence>
<protein>
    <submittedName>
        <fullName evidence="7">Lipid III flippase</fullName>
    </submittedName>
</protein>
<feature type="transmembrane region" description="Helical" evidence="6">
    <location>
        <begin position="365"/>
        <end position="384"/>
    </location>
</feature>
<dbReference type="Pfam" id="PF13440">
    <property type="entry name" value="Polysacc_synt_3"/>
    <property type="match status" value="1"/>
</dbReference>
<keyword evidence="2" id="KW-1003">Cell membrane</keyword>